<keyword evidence="2" id="KW-0210">Decarboxylase</keyword>
<dbReference type="InterPro" id="IPR015424">
    <property type="entry name" value="PyrdxlP-dep_Trfase"/>
</dbReference>
<dbReference type="InterPro" id="IPR008286">
    <property type="entry name" value="Prn/Lys/Arg_de-COase_C"/>
</dbReference>
<dbReference type="PANTHER" id="PTHR45229">
    <property type="entry name" value="CONSTITUTIVE ORNITHINE DECARBOXYLASE"/>
    <property type="match status" value="1"/>
</dbReference>
<dbReference type="Pfam" id="PF01276">
    <property type="entry name" value="OKR_DC_1"/>
    <property type="match status" value="1"/>
</dbReference>
<evidence type="ECO:0000313" key="8">
    <source>
        <dbReference type="Proteomes" id="UP000675554"/>
    </source>
</evidence>
<keyword evidence="3" id="KW-0663">Pyridoxal phosphate</keyword>
<dbReference type="CDD" id="cd00615">
    <property type="entry name" value="Orn_deC_like"/>
    <property type="match status" value="1"/>
</dbReference>
<evidence type="ECO:0000256" key="1">
    <source>
        <dbReference type="ARBA" id="ARBA00010671"/>
    </source>
</evidence>
<dbReference type="Pfam" id="PF03711">
    <property type="entry name" value="OKR_DC_1_C"/>
    <property type="match status" value="1"/>
</dbReference>
<evidence type="ECO:0000259" key="5">
    <source>
        <dbReference type="Pfam" id="PF01276"/>
    </source>
</evidence>
<evidence type="ECO:0000256" key="3">
    <source>
        <dbReference type="ARBA" id="ARBA00022898"/>
    </source>
</evidence>
<reference evidence="7" key="1">
    <citation type="submission" date="2021-04" db="EMBL/GenBank/DDBJ databases">
        <title>Sequencing of actinobacteria type strains.</title>
        <authorList>
            <person name="Nguyen G.-S."/>
            <person name="Wentzel A."/>
        </authorList>
    </citation>
    <scope>NUCLEOTIDE SEQUENCE</scope>
    <source>
        <strain evidence="7">DSM 42095</strain>
    </source>
</reference>
<comment type="caution">
    <text evidence="7">The sequence shown here is derived from an EMBL/GenBank/DDBJ whole genome shotgun (WGS) entry which is preliminary data.</text>
</comment>
<evidence type="ECO:0000256" key="4">
    <source>
        <dbReference type="ARBA" id="ARBA00023239"/>
    </source>
</evidence>
<comment type="similarity">
    <text evidence="1">Belongs to the Orn/Lys/Arg decarboxylase class-I family.</text>
</comment>
<name>A0A8T4J9K8_9ACTN</name>
<dbReference type="Gene3D" id="3.90.1150.10">
    <property type="entry name" value="Aspartate Aminotransferase, domain 1"/>
    <property type="match status" value="1"/>
</dbReference>
<feature type="non-terminal residue" evidence="7">
    <location>
        <position position="582"/>
    </location>
</feature>
<dbReference type="PANTHER" id="PTHR45229:SF3">
    <property type="entry name" value="BIODEGRADATIVE ARGININE DECARBOXYLASE"/>
    <property type="match status" value="1"/>
</dbReference>
<dbReference type="Proteomes" id="UP000675554">
    <property type="component" value="Unassembled WGS sequence"/>
</dbReference>
<dbReference type="SUPFAM" id="SSF55904">
    <property type="entry name" value="Ornithine decarboxylase C-terminal domain"/>
    <property type="match status" value="1"/>
</dbReference>
<evidence type="ECO:0000259" key="6">
    <source>
        <dbReference type="Pfam" id="PF03711"/>
    </source>
</evidence>
<dbReference type="AlphaFoldDB" id="A0A8T4J9K8"/>
<dbReference type="InterPro" id="IPR011193">
    <property type="entry name" value="Orn/lys/arg_de-COase"/>
</dbReference>
<dbReference type="EMBL" id="JAGSMN010001328">
    <property type="protein sequence ID" value="MBR7678284.1"/>
    <property type="molecule type" value="Genomic_DNA"/>
</dbReference>
<feature type="domain" description="Orn/Lys/Arg decarboxylase C-terminal" evidence="6">
    <location>
        <begin position="507"/>
        <end position="561"/>
    </location>
</feature>
<evidence type="ECO:0000256" key="2">
    <source>
        <dbReference type="ARBA" id="ARBA00022793"/>
    </source>
</evidence>
<dbReference type="SUPFAM" id="SSF53383">
    <property type="entry name" value="PLP-dependent transferases"/>
    <property type="match status" value="1"/>
</dbReference>
<dbReference type="GO" id="GO:0030170">
    <property type="term" value="F:pyridoxal phosphate binding"/>
    <property type="evidence" value="ECO:0007669"/>
    <property type="project" value="TreeGrafter"/>
</dbReference>
<dbReference type="GO" id="GO:0006527">
    <property type="term" value="P:L-arginine catabolic process"/>
    <property type="evidence" value="ECO:0007669"/>
    <property type="project" value="TreeGrafter"/>
</dbReference>
<feature type="non-terminal residue" evidence="7">
    <location>
        <position position="1"/>
    </location>
</feature>
<accession>A0A8T4J9K8</accession>
<keyword evidence="4 7" id="KW-0456">Lyase</keyword>
<feature type="domain" description="Orn/Lys/Arg decarboxylases family 1 pyridoxal-P attachment site" evidence="5">
    <location>
        <begin position="31"/>
        <end position="482"/>
    </location>
</feature>
<organism evidence="7 8">
    <name type="scientific">Streptomyces daliensis</name>
    <dbReference type="NCBI Taxonomy" id="299421"/>
    <lineage>
        <taxon>Bacteria</taxon>
        <taxon>Bacillati</taxon>
        <taxon>Actinomycetota</taxon>
        <taxon>Actinomycetes</taxon>
        <taxon>Kitasatosporales</taxon>
        <taxon>Streptomycetaceae</taxon>
        <taxon>Streptomyces</taxon>
    </lineage>
</organism>
<dbReference type="InterPro" id="IPR015421">
    <property type="entry name" value="PyrdxlP-dep_Trfase_major"/>
</dbReference>
<gene>
    <name evidence="7" type="ORF">KDA82_35990</name>
</gene>
<dbReference type="GO" id="GO:0008792">
    <property type="term" value="F:arginine decarboxylase activity"/>
    <property type="evidence" value="ECO:0007669"/>
    <property type="project" value="UniProtKB-EC"/>
</dbReference>
<keyword evidence="8" id="KW-1185">Reference proteome</keyword>
<sequence length="582" mass="62081">GCAPGEGRDDAPLAEGARLLGSSAAPGPSRPPFFDALRAFDEQRAHSWHSPAHSGGTAFRKSAVGADFLDFYGHAVFRTDLSVSVGALGSLLEHTGVIGEAERNAARVFGADRTYFVLNGTSTADRIVGHYSALPGDRVLVDRNCHKAVLHALVLSGARPTYLVPSRNGYGIIGPVPPSRLLPPDGPLDGPSGGDVALAVVTNSTYDGLCYDAVRVADLLSKSAPRVHFDEAWFGYARFHPLYDGRYGMAVTGRSLPGPERPTVFATQSTHKMLAALSQGAMLHVRSAPRAPVRTRALDETYMMHASTSPSYPMLASLDVATAMVDQPGPSPVIEEALAEAIAFRQAVAHTAKAVRHTAPSGEENWFFGVWQPEDVTDPDTGETFLFEEAPVRLLLSDPRCWYLTADQDWHGFPGLPDGYCMLDPLKVTLTCPGVDAWGNRAECGVPARVLSAYLETRGIVVEKTGGHTVLVLFSPGSTREKWVALLEALADFKALYDGGAPLGQVLPGIVAAHPRQYDGLTLRGLCDRMHGFLDACDHADLLAQAFMALPEAALTPAARAVRVRRRPAAASGTSRPGSVPP</sequence>
<dbReference type="EC" id="4.1.1.19" evidence="7"/>
<dbReference type="Gene3D" id="3.40.640.10">
    <property type="entry name" value="Type I PLP-dependent aspartate aminotransferase-like (Major domain)"/>
    <property type="match status" value="1"/>
</dbReference>
<proteinExistence type="inferred from homology"/>
<evidence type="ECO:0000313" key="7">
    <source>
        <dbReference type="EMBL" id="MBR7678284.1"/>
    </source>
</evidence>
<dbReference type="InterPro" id="IPR036633">
    <property type="entry name" value="Prn/Lys/Arg_de-COase_C_sf"/>
</dbReference>
<dbReference type="InterPro" id="IPR015422">
    <property type="entry name" value="PyrdxlP-dep_Trfase_small"/>
</dbReference>
<protein>
    <submittedName>
        <fullName evidence="7">Arginine decarboxylase</fullName>
        <ecNumber evidence="7">4.1.1.19</ecNumber>
    </submittedName>
</protein>
<dbReference type="InterPro" id="IPR000310">
    <property type="entry name" value="Orn/Lys/Arg_deCO2ase_major_dom"/>
</dbReference>
<dbReference type="GO" id="GO:0005829">
    <property type="term" value="C:cytosol"/>
    <property type="evidence" value="ECO:0007669"/>
    <property type="project" value="TreeGrafter"/>
</dbReference>